<evidence type="ECO:0000256" key="1">
    <source>
        <dbReference type="SAM" id="SignalP"/>
    </source>
</evidence>
<organism evidence="2 3">
    <name type="scientific">Agaricicola taiwanensis</name>
    <dbReference type="NCBI Taxonomy" id="591372"/>
    <lineage>
        <taxon>Bacteria</taxon>
        <taxon>Pseudomonadati</taxon>
        <taxon>Pseudomonadota</taxon>
        <taxon>Alphaproteobacteria</taxon>
        <taxon>Rhodobacterales</taxon>
        <taxon>Paracoccaceae</taxon>
        <taxon>Agaricicola</taxon>
    </lineage>
</organism>
<reference evidence="2" key="1">
    <citation type="journal article" date="2014" name="Int. J. Syst. Evol. Microbiol.">
        <title>Complete genome sequence of Corynebacterium casei LMG S-19264T (=DSM 44701T), isolated from a smear-ripened cheese.</title>
        <authorList>
            <consortium name="US DOE Joint Genome Institute (JGI-PGF)"/>
            <person name="Walter F."/>
            <person name="Albersmeier A."/>
            <person name="Kalinowski J."/>
            <person name="Ruckert C."/>
        </authorList>
    </citation>
    <scope>NUCLEOTIDE SEQUENCE</scope>
    <source>
        <strain evidence="2">CCM 7684</strain>
    </source>
</reference>
<gene>
    <name evidence="2" type="ORF">GCM10007276_00760</name>
</gene>
<dbReference type="Gene3D" id="2.60.40.1880">
    <property type="entry name" value="Invasion associated locus B (IalB) protein"/>
    <property type="match status" value="1"/>
</dbReference>
<feature type="signal peptide" evidence="1">
    <location>
        <begin position="1"/>
        <end position="36"/>
    </location>
</feature>
<reference evidence="2" key="2">
    <citation type="submission" date="2020-09" db="EMBL/GenBank/DDBJ databases">
        <authorList>
            <person name="Sun Q."/>
            <person name="Sedlacek I."/>
        </authorList>
    </citation>
    <scope>NUCLEOTIDE SEQUENCE</scope>
    <source>
        <strain evidence="2">CCM 7684</strain>
    </source>
</reference>
<dbReference type="EMBL" id="BMCP01000001">
    <property type="protein sequence ID" value="GGE27422.1"/>
    <property type="molecule type" value="Genomic_DNA"/>
</dbReference>
<dbReference type="InterPro" id="IPR010642">
    <property type="entry name" value="Invasion_prot_B"/>
</dbReference>
<sequence>MVLTAPRSAQHWEKYIVLRSLFAMTALLIATTAASAQAPQQTPLGTFNDWTAYSASLPNGKVCFVISQPKSRAPEGLRRDPAYFFITHRPGDKVRNEISMQAGFPQQGTADVTVGSANFRLFTEGERAWSDGQNDQQMVGAMRGGASMIVKSTSSRGNVTTDTYSLSGISAAMDRINQECP</sequence>
<dbReference type="Proteomes" id="UP000602745">
    <property type="component" value="Unassembled WGS sequence"/>
</dbReference>
<keyword evidence="3" id="KW-1185">Reference proteome</keyword>
<evidence type="ECO:0000313" key="3">
    <source>
        <dbReference type="Proteomes" id="UP000602745"/>
    </source>
</evidence>
<keyword evidence="1" id="KW-0732">Signal</keyword>
<comment type="caution">
    <text evidence="2">The sequence shown here is derived from an EMBL/GenBank/DDBJ whole genome shotgun (WGS) entry which is preliminary data.</text>
</comment>
<evidence type="ECO:0008006" key="4">
    <source>
        <dbReference type="Google" id="ProtNLM"/>
    </source>
</evidence>
<accession>A0A8J2VHS5</accession>
<protein>
    <recommendedName>
        <fullName evidence="4">Invasion associated locus B family protein</fullName>
    </recommendedName>
</protein>
<dbReference type="InterPro" id="IPR038696">
    <property type="entry name" value="IalB_sf"/>
</dbReference>
<evidence type="ECO:0000313" key="2">
    <source>
        <dbReference type="EMBL" id="GGE27422.1"/>
    </source>
</evidence>
<feature type="chain" id="PRO_5035269510" description="Invasion associated locus B family protein" evidence="1">
    <location>
        <begin position="37"/>
        <end position="181"/>
    </location>
</feature>
<name>A0A8J2VHS5_9RHOB</name>
<dbReference type="Pfam" id="PF06776">
    <property type="entry name" value="IalB"/>
    <property type="match status" value="1"/>
</dbReference>
<proteinExistence type="predicted"/>
<dbReference type="AlphaFoldDB" id="A0A8J2VHS5"/>